<dbReference type="Pfam" id="PF09676">
    <property type="entry name" value="TraV"/>
    <property type="match status" value="1"/>
</dbReference>
<dbReference type="InterPro" id="IPR014118">
    <property type="entry name" value="T4SS_TraV"/>
</dbReference>
<dbReference type="Proteomes" id="UP001161094">
    <property type="component" value="Unassembled WGS sequence"/>
</dbReference>
<dbReference type="AlphaFoldDB" id="A0AA42LSK5"/>
<evidence type="ECO:0000313" key="4">
    <source>
        <dbReference type="Proteomes" id="UP001161094"/>
    </source>
</evidence>
<evidence type="ECO:0000256" key="1">
    <source>
        <dbReference type="SAM" id="MobiDB-lite"/>
    </source>
</evidence>
<accession>A0AA42LSK5</accession>
<feature type="compositionally biased region" description="Polar residues" evidence="1">
    <location>
        <begin position="205"/>
        <end position="220"/>
    </location>
</feature>
<keyword evidence="3" id="KW-0449">Lipoprotein</keyword>
<evidence type="ECO:0000256" key="2">
    <source>
        <dbReference type="SAM" id="SignalP"/>
    </source>
</evidence>
<evidence type="ECO:0000313" key="3">
    <source>
        <dbReference type="EMBL" id="MDH0738688.1"/>
    </source>
</evidence>
<dbReference type="RefSeq" id="WP_279996644.1">
    <property type="nucleotide sequence ID" value="NZ_JAOCDZ010000018.1"/>
</dbReference>
<feature type="chain" id="PRO_5041416777" evidence="2">
    <location>
        <begin position="19"/>
        <end position="235"/>
    </location>
</feature>
<proteinExistence type="predicted"/>
<reference evidence="3" key="1">
    <citation type="submission" date="2022-09" db="EMBL/GenBank/DDBJ databases">
        <title>Intensive care unit water sources are persistently colonized with multi-drug resistant bacteria and are the site of extensive horizontal gene transfer of antibiotic resistance genes.</title>
        <authorList>
            <person name="Diorio-Toth L."/>
        </authorList>
    </citation>
    <scope>NUCLEOTIDE SEQUENCE</scope>
    <source>
        <strain evidence="3">GD03843</strain>
    </source>
</reference>
<keyword evidence="2" id="KW-0732">Signal</keyword>
<protein>
    <submittedName>
        <fullName evidence="3">TraV family lipoprotein</fullName>
    </submittedName>
</protein>
<comment type="caution">
    <text evidence="3">The sequence shown here is derived from an EMBL/GenBank/DDBJ whole genome shotgun (WGS) entry which is preliminary data.</text>
</comment>
<sequence length="235" mass="24492">MKKLLLVCSLTVALSGCASILDPAGGRSSFTCMDPNNPDSLQDGITCKTPMAVIKSTDQPMPLRESDLPFGVTMKDVESGAVAGNVQIGSFPAGKSDRQRTQGATVAGSYDLVTAVGAGAGPGAGSDIYGKPVREPAVVMRIWVAPWIDARDDLHYPSYVFTEVQPRRWAMGAAGFVNRGILAPAKMVRPAGAKAVGSPRVPRSGGSQEPADSSATSTRENSIKDMGGMPQITNP</sequence>
<name>A0AA42LSK5_9BURK</name>
<dbReference type="PROSITE" id="PS51257">
    <property type="entry name" value="PROKAR_LIPOPROTEIN"/>
    <property type="match status" value="1"/>
</dbReference>
<gene>
    <name evidence="3" type="ORF">N5D93_22915</name>
</gene>
<feature type="region of interest" description="Disordered" evidence="1">
    <location>
        <begin position="193"/>
        <end position="235"/>
    </location>
</feature>
<feature type="signal peptide" evidence="2">
    <location>
        <begin position="1"/>
        <end position="18"/>
    </location>
</feature>
<organism evidence="3 4">
    <name type="scientific">Achromobacter spanius</name>
    <dbReference type="NCBI Taxonomy" id="217203"/>
    <lineage>
        <taxon>Bacteria</taxon>
        <taxon>Pseudomonadati</taxon>
        <taxon>Pseudomonadota</taxon>
        <taxon>Betaproteobacteria</taxon>
        <taxon>Burkholderiales</taxon>
        <taxon>Alcaligenaceae</taxon>
        <taxon>Achromobacter</taxon>
    </lineage>
</organism>
<dbReference type="EMBL" id="JAOCDZ010000018">
    <property type="protein sequence ID" value="MDH0738688.1"/>
    <property type="molecule type" value="Genomic_DNA"/>
</dbReference>